<gene>
    <name evidence="1" type="ORF">BCR42DRAFT_322403</name>
</gene>
<evidence type="ECO:0000313" key="1">
    <source>
        <dbReference type="EMBL" id="ORZ20616.1"/>
    </source>
</evidence>
<accession>A0A1X2ISA0</accession>
<evidence type="ECO:0000313" key="2">
    <source>
        <dbReference type="Proteomes" id="UP000193560"/>
    </source>
</evidence>
<sequence length="69" mass="7283">MTYAGGCQDSDVGDCDGDYQVTKDCCAATQGAPISFSEMSHQCANIFGNGINWDKFAACCKSRGKTAKC</sequence>
<dbReference type="Pfam" id="PF19373">
    <property type="entry name" value="DUF5948"/>
    <property type="match status" value="1"/>
</dbReference>
<keyword evidence="2" id="KW-1185">Reference proteome</keyword>
<organism evidence="1 2">
    <name type="scientific">Absidia repens</name>
    <dbReference type="NCBI Taxonomy" id="90262"/>
    <lineage>
        <taxon>Eukaryota</taxon>
        <taxon>Fungi</taxon>
        <taxon>Fungi incertae sedis</taxon>
        <taxon>Mucoromycota</taxon>
        <taxon>Mucoromycotina</taxon>
        <taxon>Mucoromycetes</taxon>
        <taxon>Mucorales</taxon>
        <taxon>Cunninghamellaceae</taxon>
        <taxon>Absidia</taxon>
    </lineage>
</organism>
<protein>
    <submittedName>
        <fullName evidence="1">Uncharacterized protein</fullName>
    </submittedName>
</protein>
<dbReference type="Proteomes" id="UP000193560">
    <property type="component" value="Unassembled WGS sequence"/>
</dbReference>
<proteinExistence type="predicted"/>
<dbReference type="AlphaFoldDB" id="A0A1X2ISA0"/>
<reference evidence="1 2" key="1">
    <citation type="submission" date="2016-07" db="EMBL/GenBank/DDBJ databases">
        <title>Pervasive Adenine N6-methylation of Active Genes in Fungi.</title>
        <authorList>
            <consortium name="DOE Joint Genome Institute"/>
            <person name="Mondo S.J."/>
            <person name="Dannebaum R.O."/>
            <person name="Kuo R.C."/>
            <person name="Labutti K."/>
            <person name="Haridas S."/>
            <person name="Kuo A."/>
            <person name="Salamov A."/>
            <person name="Ahrendt S.R."/>
            <person name="Lipzen A."/>
            <person name="Sullivan W."/>
            <person name="Andreopoulos W.B."/>
            <person name="Clum A."/>
            <person name="Lindquist E."/>
            <person name="Daum C."/>
            <person name="Ramamoorthy G.K."/>
            <person name="Gryganskyi A."/>
            <person name="Culley D."/>
            <person name="Magnuson J.K."/>
            <person name="James T.Y."/>
            <person name="O'Malley M.A."/>
            <person name="Stajich J.E."/>
            <person name="Spatafora J.W."/>
            <person name="Visel A."/>
            <person name="Grigoriev I.V."/>
        </authorList>
    </citation>
    <scope>NUCLEOTIDE SEQUENCE [LARGE SCALE GENOMIC DNA]</scope>
    <source>
        <strain evidence="1 2">NRRL 1336</strain>
    </source>
</reference>
<dbReference type="EMBL" id="MCGE01000006">
    <property type="protein sequence ID" value="ORZ20616.1"/>
    <property type="molecule type" value="Genomic_DNA"/>
</dbReference>
<name>A0A1X2ISA0_9FUNG</name>
<dbReference type="OrthoDB" id="4932133at2759"/>
<comment type="caution">
    <text evidence="1">The sequence shown here is derived from an EMBL/GenBank/DDBJ whole genome shotgun (WGS) entry which is preliminary data.</text>
</comment>
<dbReference type="InterPro" id="IPR045992">
    <property type="entry name" value="DUF5948"/>
</dbReference>